<protein>
    <submittedName>
        <fullName evidence="2">Uncharacterized protein</fullName>
    </submittedName>
</protein>
<comment type="caution">
    <text evidence="2">The sequence shown here is derived from an EMBL/GenBank/DDBJ whole genome shotgun (WGS) entry which is preliminary data.</text>
</comment>
<name>A0A8H6X7L0_9AGAR</name>
<sequence>MKFLHHNLYKALVAQKLPSTSSSFPLALDASRPATRHSVTTNNLALHQPLPPSTCRARTQSAEPRLDATSSPQSPVGSPLTPLLDDAPLPNESLCDIDLAPQRDPPPHISASAGHSKMTKLEFPKLTELTPTAINNWLGRCEDTYEAWQVLNTEKSLDPKLLITLAGLRMEESTAASWWNENRSALKACTSWEAFGTRVRERFVPVNWKLTALTAFYAVYQGSAPFPCFVTQLQDTRNALASAGDGYVINDAIMKNHLLFHCHPLLRLRVCGQPGFAYEKLKLDGLISTMTAAWESLVAERVVKVSAGAPSSSVPSSSTSAPSSSSSSASSTPFVHSLSPVEKETLKAAGGCYHCKKTPQSEGWVKHRSENCPGDAAAGIPPRAATSVIAAVGAPGFSKEYEERPSRTGPIAVVMPPVVFDEDDSSDSSLSVGTEDRFSDSD</sequence>
<dbReference type="OrthoDB" id="4742101at2759"/>
<feature type="compositionally biased region" description="Low complexity" evidence="1">
    <location>
        <begin position="308"/>
        <end position="333"/>
    </location>
</feature>
<dbReference type="EMBL" id="JACAZH010000038">
    <property type="protein sequence ID" value="KAF7336045.1"/>
    <property type="molecule type" value="Genomic_DNA"/>
</dbReference>
<evidence type="ECO:0000256" key="1">
    <source>
        <dbReference type="SAM" id="MobiDB-lite"/>
    </source>
</evidence>
<keyword evidence="3" id="KW-1185">Reference proteome</keyword>
<feature type="region of interest" description="Disordered" evidence="1">
    <location>
        <begin position="308"/>
        <end position="335"/>
    </location>
</feature>
<accession>A0A8H6X7L0</accession>
<feature type="region of interest" description="Disordered" evidence="1">
    <location>
        <begin position="41"/>
        <end position="87"/>
    </location>
</feature>
<gene>
    <name evidence="2" type="ORF">MSAN_02318200</name>
</gene>
<feature type="compositionally biased region" description="Polar residues" evidence="1">
    <location>
        <begin position="56"/>
        <end position="76"/>
    </location>
</feature>
<feature type="region of interest" description="Disordered" evidence="1">
    <location>
        <begin position="398"/>
        <end position="442"/>
    </location>
</feature>
<dbReference type="Proteomes" id="UP000623467">
    <property type="component" value="Unassembled WGS sequence"/>
</dbReference>
<evidence type="ECO:0000313" key="3">
    <source>
        <dbReference type="Proteomes" id="UP000623467"/>
    </source>
</evidence>
<proteinExistence type="predicted"/>
<evidence type="ECO:0000313" key="2">
    <source>
        <dbReference type="EMBL" id="KAF7336045.1"/>
    </source>
</evidence>
<reference evidence="2" key="1">
    <citation type="submission" date="2020-05" db="EMBL/GenBank/DDBJ databases">
        <title>Mycena genomes resolve the evolution of fungal bioluminescence.</title>
        <authorList>
            <person name="Tsai I.J."/>
        </authorList>
    </citation>
    <scope>NUCLEOTIDE SEQUENCE</scope>
    <source>
        <strain evidence="2">160909Yilan</strain>
    </source>
</reference>
<organism evidence="2 3">
    <name type="scientific">Mycena sanguinolenta</name>
    <dbReference type="NCBI Taxonomy" id="230812"/>
    <lineage>
        <taxon>Eukaryota</taxon>
        <taxon>Fungi</taxon>
        <taxon>Dikarya</taxon>
        <taxon>Basidiomycota</taxon>
        <taxon>Agaricomycotina</taxon>
        <taxon>Agaricomycetes</taxon>
        <taxon>Agaricomycetidae</taxon>
        <taxon>Agaricales</taxon>
        <taxon>Marasmiineae</taxon>
        <taxon>Mycenaceae</taxon>
        <taxon>Mycena</taxon>
    </lineage>
</organism>
<dbReference type="AlphaFoldDB" id="A0A8H6X7L0"/>